<dbReference type="EMBL" id="FVGW01000001">
    <property type="protein sequence ID" value="SKL45537.1"/>
    <property type="molecule type" value="Genomic_DNA"/>
</dbReference>
<protein>
    <submittedName>
        <fullName evidence="1">Uncharacterized protein</fullName>
    </submittedName>
</protein>
<organism evidence="1 2">
    <name type="scientific">Mycobacteroides abscessus subsp. massiliense</name>
    <dbReference type="NCBI Taxonomy" id="1962118"/>
    <lineage>
        <taxon>Bacteria</taxon>
        <taxon>Bacillati</taxon>
        <taxon>Actinomycetota</taxon>
        <taxon>Actinomycetes</taxon>
        <taxon>Mycobacteriales</taxon>
        <taxon>Mycobacteriaceae</taxon>
        <taxon>Mycobacteroides</taxon>
        <taxon>Mycobacteroides abscessus</taxon>
    </lineage>
</organism>
<evidence type="ECO:0000313" key="2">
    <source>
        <dbReference type="Proteomes" id="UP000190074"/>
    </source>
</evidence>
<accession>A0A1U5HCT1</accession>
<evidence type="ECO:0000313" key="1">
    <source>
        <dbReference type="EMBL" id="SKL45537.1"/>
    </source>
</evidence>
<gene>
    <name evidence="1" type="ORF">SAMEA2259716_00615</name>
</gene>
<reference evidence="1 2" key="1">
    <citation type="submission" date="2016-11" db="EMBL/GenBank/DDBJ databases">
        <authorList>
            <consortium name="Pathogen Informatics"/>
        </authorList>
    </citation>
    <scope>NUCLEOTIDE SEQUENCE [LARGE SCALE GENOMIC DNA]</scope>
    <source>
        <strain evidence="1 2">911</strain>
    </source>
</reference>
<sequence>MYALLTKVAASGSISDEYLALLSRAYVGAVNEGEPKPLEFLAAIADKSNSAIKNHLWRATRKGFLERSPGRAGGRITAKTSDALMPILYPDGAPFVKLGQSGRTASDT</sequence>
<dbReference type="AlphaFoldDB" id="A0A1U5HCT1"/>
<dbReference type="Proteomes" id="UP000190074">
    <property type="component" value="Unassembled WGS sequence"/>
</dbReference>
<name>A0A1U5HCT1_9MYCO</name>
<proteinExistence type="predicted"/>